<name>A0A1R3FWD5_COCAP</name>
<accession>A0A1R3FWD5</accession>
<proteinExistence type="predicted"/>
<dbReference type="Gramene" id="OMO50152">
    <property type="protein sequence ID" value="OMO50152"/>
    <property type="gene ID" value="CCACVL1_30599"/>
</dbReference>
<evidence type="ECO:0000313" key="2">
    <source>
        <dbReference type="Proteomes" id="UP000188268"/>
    </source>
</evidence>
<protein>
    <submittedName>
        <fullName evidence="1">Uncharacterized protein</fullName>
    </submittedName>
</protein>
<evidence type="ECO:0000313" key="1">
    <source>
        <dbReference type="EMBL" id="OMO50152.1"/>
    </source>
</evidence>
<dbReference type="AlphaFoldDB" id="A0A1R3FWD5"/>
<organism evidence="1 2">
    <name type="scientific">Corchorus capsularis</name>
    <name type="common">Jute</name>
    <dbReference type="NCBI Taxonomy" id="210143"/>
    <lineage>
        <taxon>Eukaryota</taxon>
        <taxon>Viridiplantae</taxon>
        <taxon>Streptophyta</taxon>
        <taxon>Embryophyta</taxon>
        <taxon>Tracheophyta</taxon>
        <taxon>Spermatophyta</taxon>
        <taxon>Magnoliopsida</taxon>
        <taxon>eudicotyledons</taxon>
        <taxon>Gunneridae</taxon>
        <taxon>Pentapetalae</taxon>
        <taxon>rosids</taxon>
        <taxon>malvids</taxon>
        <taxon>Malvales</taxon>
        <taxon>Malvaceae</taxon>
        <taxon>Grewioideae</taxon>
        <taxon>Apeibeae</taxon>
        <taxon>Corchorus</taxon>
    </lineage>
</organism>
<comment type="caution">
    <text evidence="1">The sequence shown here is derived from an EMBL/GenBank/DDBJ whole genome shotgun (WGS) entry which is preliminary data.</text>
</comment>
<gene>
    <name evidence="1" type="ORF">CCACVL1_30599</name>
</gene>
<sequence length="49" mass="5500">MGLASTPSSSAVLSTSLCTARRSSLPLSHGRCHHLRHHGRRLVSRRRYF</sequence>
<dbReference type="EMBL" id="AWWV01016269">
    <property type="protein sequence ID" value="OMO50152.1"/>
    <property type="molecule type" value="Genomic_DNA"/>
</dbReference>
<dbReference type="Proteomes" id="UP000188268">
    <property type="component" value="Unassembled WGS sequence"/>
</dbReference>
<reference evidence="1 2" key="1">
    <citation type="submission" date="2013-09" db="EMBL/GenBank/DDBJ databases">
        <title>Corchorus capsularis genome sequencing.</title>
        <authorList>
            <person name="Alam M."/>
            <person name="Haque M.S."/>
            <person name="Islam M.S."/>
            <person name="Emdad E.M."/>
            <person name="Islam M.M."/>
            <person name="Ahmed B."/>
            <person name="Halim A."/>
            <person name="Hossen Q.M.M."/>
            <person name="Hossain M.Z."/>
            <person name="Ahmed R."/>
            <person name="Khan M.M."/>
            <person name="Islam R."/>
            <person name="Rashid M.M."/>
            <person name="Khan S.A."/>
            <person name="Rahman M.S."/>
            <person name="Alam M."/>
        </authorList>
    </citation>
    <scope>NUCLEOTIDE SEQUENCE [LARGE SCALE GENOMIC DNA]</scope>
    <source>
        <strain evidence="2">cv. CVL-1</strain>
        <tissue evidence="1">Whole seedling</tissue>
    </source>
</reference>
<keyword evidence="2" id="KW-1185">Reference proteome</keyword>